<protein>
    <recommendedName>
        <fullName evidence="4">cystathionine beta-synthase</fullName>
        <ecNumber evidence="4">4.2.1.22</ecNumber>
    </recommendedName>
</protein>
<evidence type="ECO:0000256" key="4">
    <source>
        <dbReference type="ARBA" id="ARBA00012041"/>
    </source>
</evidence>
<comment type="caution">
    <text evidence="8">The sequence shown here is derived from an EMBL/GenBank/DDBJ whole genome shotgun (WGS) entry which is preliminary data.</text>
</comment>
<evidence type="ECO:0000256" key="5">
    <source>
        <dbReference type="ARBA" id="ARBA00022898"/>
    </source>
</evidence>
<keyword evidence="9" id="KW-1185">Reference proteome</keyword>
<dbReference type="Proteomes" id="UP000217199">
    <property type="component" value="Unassembled WGS sequence"/>
</dbReference>
<dbReference type="EMBL" id="NBII01000004">
    <property type="protein sequence ID" value="PAV19967.1"/>
    <property type="molecule type" value="Genomic_DNA"/>
</dbReference>
<comment type="cofactor">
    <cofactor evidence="1">
        <name>pyridoxal 5'-phosphate</name>
        <dbReference type="ChEBI" id="CHEBI:597326"/>
    </cofactor>
</comment>
<dbReference type="PROSITE" id="PS00901">
    <property type="entry name" value="CYS_SYNTHASE"/>
    <property type="match status" value="1"/>
</dbReference>
<keyword evidence="5" id="KW-0663">Pyridoxal phosphate</keyword>
<dbReference type="EC" id="4.2.1.22" evidence="4"/>
<evidence type="ECO:0000256" key="3">
    <source>
        <dbReference type="ARBA" id="ARBA00007103"/>
    </source>
</evidence>
<evidence type="ECO:0000313" key="9">
    <source>
        <dbReference type="Proteomes" id="UP000217199"/>
    </source>
</evidence>
<dbReference type="InterPro" id="IPR001926">
    <property type="entry name" value="TrpB-like_PALP"/>
</dbReference>
<dbReference type="STRING" id="2282107.A0A286UK39"/>
<sequence>MPVTGRILDTALDAVGHTPLIRLDRIREHANLRCNLLGKVEYMSAGGSVKDRIAKRMVEVAEAEGKLIPGKSVVIEPTSGNTGIGLALACAIKGYSVIITLPEKMSLEKEALLRVLGAEVIRTPTEAAWDSPESHIGVAKRLQGEIPHAIILDQYGNVNNPLAHEYTTGPEIIEAIVNTPSTSNHPSSGLVDAFIAGAGTGGTVTGTSRAIKKKHNSNCTIVGVDPKGSILAVPESLNNDGLGSSYIVEGIGYDFVPDVLHREEVDLWVKTDDAEAFAAARLLMRKEGLLVGGSSGSALAGALSWLSSPQGKDIAQTEGKNVVVLLPDGIRNYMSKPWFLNLAMKSEPSPLSKQISNILKH</sequence>
<organism evidence="8 9">
    <name type="scientific">Pyrrhoderma noxium</name>
    <dbReference type="NCBI Taxonomy" id="2282107"/>
    <lineage>
        <taxon>Eukaryota</taxon>
        <taxon>Fungi</taxon>
        <taxon>Dikarya</taxon>
        <taxon>Basidiomycota</taxon>
        <taxon>Agaricomycotina</taxon>
        <taxon>Agaricomycetes</taxon>
        <taxon>Hymenochaetales</taxon>
        <taxon>Hymenochaetaceae</taxon>
        <taxon>Pyrrhoderma</taxon>
    </lineage>
</organism>
<dbReference type="GO" id="GO:0006535">
    <property type="term" value="P:cysteine biosynthetic process from serine"/>
    <property type="evidence" value="ECO:0007669"/>
    <property type="project" value="InterPro"/>
</dbReference>
<dbReference type="GO" id="GO:0004122">
    <property type="term" value="F:cystathionine beta-synthase activity"/>
    <property type="evidence" value="ECO:0007669"/>
    <property type="project" value="UniProtKB-EC"/>
</dbReference>
<dbReference type="CDD" id="cd01561">
    <property type="entry name" value="CBS_like"/>
    <property type="match status" value="1"/>
</dbReference>
<dbReference type="FunFam" id="3.40.50.1100:FF:000003">
    <property type="entry name" value="Cystathionine beta-synthase"/>
    <property type="match status" value="1"/>
</dbReference>
<evidence type="ECO:0000256" key="2">
    <source>
        <dbReference type="ARBA" id="ARBA00005003"/>
    </source>
</evidence>
<dbReference type="SUPFAM" id="SSF53686">
    <property type="entry name" value="Tryptophan synthase beta subunit-like PLP-dependent enzymes"/>
    <property type="match status" value="1"/>
</dbReference>
<dbReference type="Gene3D" id="3.40.50.1100">
    <property type="match status" value="2"/>
</dbReference>
<evidence type="ECO:0000259" key="7">
    <source>
        <dbReference type="Pfam" id="PF00291"/>
    </source>
</evidence>
<dbReference type="InterPro" id="IPR001216">
    <property type="entry name" value="P-phosphate_BS"/>
</dbReference>
<dbReference type="InterPro" id="IPR036052">
    <property type="entry name" value="TrpB-like_PALP_sf"/>
</dbReference>
<comment type="similarity">
    <text evidence="3">Belongs to the cysteine synthase/cystathionine beta-synthase family.</text>
</comment>
<dbReference type="InterPro" id="IPR050214">
    <property type="entry name" value="Cys_Synth/Cystath_Beta-Synth"/>
</dbReference>
<gene>
    <name evidence="8" type="ORF">PNOK_0490100</name>
</gene>
<comment type="pathway">
    <text evidence="2">Amino-acid biosynthesis; L-cysteine biosynthesis; L-cysteine from L-homocysteine and L-serine: step 1/2.</text>
</comment>
<dbReference type="InParanoid" id="A0A286UK39"/>
<reference evidence="8 9" key="1">
    <citation type="journal article" date="2017" name="Mol. Ecol.">
        <title>Comparative and population genomic landscape of Phellinus noxius: A hypervariable fungus causing root rot in trees.</title>
        <authorList>
            <person name="Chung C.L."/>
            <person name="Lee T.J."/>
            <person name="Akiba M."/>
            <person name="Lee H.H."/>
            <person name="Kuo T.H."/>
            <person name="Liu D."/>
            <person name="Ke H.M."/>
            <person name="Yokoi T."/>
            <person name="Roa M.B."/>
            <person name="Lu M.J."/>
            <person name="Chang Y.Y."/>
            <person name="Ann P.J."/>
            <person name="Tsai J.N."/>
            <person name="Chen C.Y."/>
            <person name="Tzean S.S."/>
            <person name="Ota Y."/>
            <person name="Hattori T."/>
            <person name="Sahashi N."/>
            <person name="Liou R.F."/>
            <person name="Kikuchi T."/>
            <person name="Tsai I.J."/>
        </authorList>
    </citation>
    <scope>NUCLEOTIDE SEQUENCE [LARGE SCALE GENOMIC DNA]</scope>
    <source>
        <strain evidence="8 9">FFPRI411160</strain>
    </source>
</reference>
<name>A0A286UK39_9AGAM</name>
<proteinExistence type="inferred from homology"/>
<evidence type="ECO:0000256" key="1">
    <source>
        <dbReference type="ARBA" id="ARBA00001933"/>
    </source>
</evidence>
<dbReference type="FunFam" id="3.40.50.1100:FF:000118">
    <property type="entry name" value="Related to CYS4-cystathionine beta-synthase"/>
    <property type="match status" value="1"/>
</dbReference>
<dbReference type="AlphaFoldDB" id="A0A286UK39"/>
<feature type="domain" description="Tryptophan synthase beta chain-like PALP" evidence="7">
    <location>
        <begin position="13"/>
        <end position="328"/>
    </location>
</feature>
<accession>A0A286UK39</accession>
<evidence type="ECO:0000313" key="8">
    <source>
        <dbReference type="EMBL" id="PAV19967.1"/>
    </source>
</evidence>
<dbReference type="PANTHER" id="PTHR10314">
    <property type="entry name" value="CYSTATHIONINE BETA-SYNTHASE"/>
    <property type="match status" value="1"/>
</dbReference>
<evidence type="ECO:0000256" key="6">
    <source>
        <dbReference type="ARBA" id="ARBA00047490"/>
    </source>
</evidence>
<dbReference type="Pfam" id="PF00291">
    <property type="entry name" value="PALP"/>
    <property type="match status" value="1"/>
</dbReference>
<comment type="catalytic activity">
    <reaction evidence="6">
        <text>L-homocysteine + L-serine = L,L-cystathionine + H2O</text>
        <dbReference type="Rhea" id="RHEA:10112"/>
        <dbReference type="ChEBI" id="CHEBI:15377"/>
        <dbReference type="ChEBI" id="CHEBI:33384"/>
        <dbReference type="ChEBI" id="CHEBI:58161"/>
        <dbReference type="ChEBI" id="CHEBI:58199"/>
        <dbReference type="EC" id="4.2.1.22"/>
    </reaction>
</comment>
<dbReference type="OrthoDB" id="10259545at2759"/>